<dbReference type="Gene3D" id="3.40.830.10">
    <property type="entry name" value="LigB-like"/>
    <property type="match status" value="1"/>
</dbReference>
<protein>
    <submittedName>
        <fullName evidence="3">Gallate dioxygenase</fullName>
        <ecNumber evidence="3">1.13.11.57</ecNumber>
    </submittedName>
</protein>
<dbReference type="OrthoDB" id="8673673at2"/>
<name>A0A4D7AW54_9HYPH</name>
<dbReference type="EC" id="1.13.11.57" evidence="3"/>
<accession>A0A4D7AW54</accession>
<dbReference type="Pfam" id="PF07746">
    <property type="entry name" value="LigA"/>
    <property type="match status" value="1"/>
</dbReference>
<dbReference type="NCBIfam" id="NF009919">
    <property type="entry name" value="PRK13379.1"/>
    <property type="match status" value="1"/>
</dbReference>
<dbReference type="AlphaFoldDB" id="A0A4D7AW54"/>
<dbReference type="GO" id="GO:0008198">
    <property type="term" value="F:ferrous iron binding"/>
    <property type="evidence" value="ECO:0007669"/>
    <property type="project" value="InterPro"/>
</dbReference>
<reference evidence="3 4" key="1">
    <citation type="submission" date="2019-04" db="EMBL/GenBank/DDBJ databases">
        <title>Phreatobacter aquaticus sp. nov.</title>
        <authorList>
            <person name="Choi A."/>
        </authorList>
    </citation>
    <scope>NUCLEOTIDE SEQUENCE [LARGE SCALE GENOMIC DNA]</scope>
    <source>
        <strain evidence="3 4">KCTC 52518</strain>
    </source>
</reference>
<keyword evidence="3" id="KW-0223">Dioxygenase</keyword>
<gene>
    <name evidence="3" type="ORF">E8M01_02555</name>
</gene>
<dbReference type="Proteomes" id="UP000298781">
    <property type="component" value="Chromosome"/>
</dbReference>
<evidence type="ECO:0000259" key="1">
    <source>
        <dbReference type="Pfam" id="PF02900"/>
    </source>
</evidence>
<evidence type="ECO:0000313" key="3">
    <source>
        <dbReference type="EMBL" id="QCI63213.1"/>
    </source>
</evidence>
<keyword evidence="4" id="KW-1185">Reference proteome</keyword>
<feature type="domain" description="Extradiol ring-cleavage dioxygenase class III enzyme subunit B" evidence="1">
    <location>
        <begin position="8"/>
        <end position="271"/>
    </location>
</feature>
<organism evidence="3 4">
    <name type="scientific">Phreatobacter stygius</name>
    <dbReference type="NCBI Taxonomy" id="1940610"/>
    <lineage>
        <taxon>Bacteria</taxon>
        <taxon>Pseudomonadati</taxon>
        <taxon>Pseudomonadota</taxon>
        <taxon>Alphaproteobacteria</taxon>
        <taxon>Hyphomicrobiales</taxon>
        <taxon>Phreatobacteraceae</taxon>
        <taxon>Phreatobacter</taxon>
    </lineage>
</organism>
<dbReference type="Pfam" id="PF02900">
    <property type="entry name" value="LigB"/>
    <property type="match status" value="1"/>
</dbReference>
<dbReference type="KEGG" id="pstg:E8M01_02555"/>
<dbReference type="InterPro" id="IPR011986">
    <property type="entry name" value="Xdiol_dOase_LigA"/>
</dbReference>
<dbReference type="InterPro" id="IPR004183">
    <property type="entry name" value="Xdiol_dOase_suB"/>
</dbReference>
<dbReference type="Gene3D" id="1.10.700.10">
    <property type="entry name" value="Dioxygenase LigAB, LigA subunit"/>
    <property type="match status" value="1"/>
</dbReference>
<sequence>MARIIGGIGMSHVPTIGVAYDKQKWDNPAWAPLFEGAKPAFDWLAAKKPDVLVFLYNDHLNAFFYDLYPTFAIGVAPEHDVADEGAGRRPLPMLPGHTAFATHLAEQVINDEFDLAVFHDRPLDHGVFSPLPLLWPHEGGWPGAVVPIMVNVVRYPLPTAMRCFKLGQALRRAIHSYPEDITVAVVGTGGLSHQIHGERTGHNDTDWDMRFLDLIERDPLELARMRHVDYVRLGGAESAEVIMWLTMRGALSDDITKIHQSYYLATTTAMTTLVFEENQVHRPGLTEIQAGNPQIEGIEAIEGTYPFDIRTGVEKVRLNRFFWAMRTPEARAAFKADEAAACRDAGLTSEETGLVARRDWIGLIRMGANFFVLEKFARLVGETNLEVYAEMRGETFEQFLATRQVPDAR</sequence>
<dbReference type="NCBIfam" id="NF009902">
    <property type="entry name" value="PRK13365.1"/>
    <property type="match status" value="1"/>
</dbReference>
<dbReference type="RefSeq" id="WP_136958674.1">
    <property type="nucleotide sequence ID" value="NZ_CP039690.1"/>
</dbReference>
<keyword evidence="3" id="KW-0560">Oxidoreductase</keyword>
<dbReference type="NCBIfam" id="NF009904">
    <property type="entry name" value="PRK13367.1"/>
    <property type="match status" value="1"/>
</dbReference>
<dbReference type="SUPFAM" id="SSF48076">
    <property type="entry name" value="LigA subunit of an aromatic-ring-opening dioxygenase LigAB"/>
    <property type="match status" value="1"/>
</dbReference>
<dbReference type="EMBL" id="CP039690">
    <property type="protein sequence ID" value="QCI63213.1"/>
    <property type="molecule type" value="Genomic_DNA"/>
</dbReference>
<dbReference type="InterPro" id="IPR036622">
    <property type="entry name" value="LigA_sf"/>
</dbReference>
<evidence type="ECO:0000313" key="4">
    <source>
        <dbReference type="Proteomes" id="UP000298781"/>
    </source>
</evidence>
<proteinExistence type="predicted"/>
<dbReference type="SUPFAM" id="SSF53213">
    <property type="entry name" value="LigB-like"/>
    <property type="match status" value="1"/>
</dbReference>
<dbReference type="GO" id="GO:0036238">
    <property type="term" value="F:gallate dioxygenase activity"/>
    <property type="evidence" value="ECO:0007669"/>
    <property type="project" value="UniProtKB-EC"/>
</dbReference>
<feature type="domain" description="Extradiol ring-cleavage dioxygenase LigAB LigA subunit" evidence="2">
    <location>
        <begin position="318"/>
        <end position="404"/>
    </location>
</feature>
<evidence type="ECO:0000259" key="2">
    <source>
        <dbReference type="Pfam" id="PF07746"/>
    </source>
</evidence>